<reference evidence="1 2" key="3">
    <citation type="journal article" date="2017" name="Mol. Plant Pathol.">
        <title>A gapless genome sequence of the fungus Botrytis cinerea.</title>
        <authorList>
            <person name="Van Kan J.A."/>
            <person name="Stassen J.H."/>
            <person name="Mosbach A."/>
            <person name="Van Der Lee T.A."/>
            <person name="Faino L."/>
            <person name="Farmer A.D."/>
            <person name="Papasotiriou D.G."/>
            <person name="Zhou S."/>
            <person name="Seidl M.F."/>
            <person name="Cottam E."/>
            <person name="Edel D."/>
            <person name="Hahn M."/>
            <person name="Schwartz D.C."/>
            <person name="Dietrich R.A."/>
            <person name="Widdison S."/>
            <person name="Scalliet G."/>
        </authorList>
    </citation>
    <scope>NUCLEOTIDE SEQUENCE [LARGE SCALE GENOMIC DNA]</scope>
    <source>
        <strain evidence="1 2">B05.10</strain>
    </source>
</reference>
<dbReference type="OrthoDB" id="3509737at2759"/>
<proteinExistence type="predicted"/>
<dbReference type="RefSeq" id="XP_024550414.1">
    <property type="nucleotide sequence ID" value="XM_024694623.1"/>
</dbReference>
<dbReference type="AlphaFoldDB" id="A0A384JQG3"/>
<reference evidence="1 2" key="2">
    <citation type="journal article" date="2012" name="Eukaryot. Cell">
        <title>Genome update of Botrytis cinerea strains B05.10 and T4.</title>
        <authorList>
            <person name="Staats M."/>
            <person name="van Kan J.A."/>
        </authorList>
    </citation>
    <scope>NUCLEOTIDE SEQUENCE [LARGE SCALE GENOMIC DNA]</scope>
    <source>
        <strain evidence="1 2">B05.10</strain>
    </source>
</reference>
<keyword evidence="2" id="KW-1185">Reference proteome</keyword>
<accession>A0A384JQG3</accession>
<reference evidence="1 2" key="1">
    <citation type="journal article" date="2011" name="PLoS Genet.">
        <title>Genomic analysis of the necrotrophic fungal pathogens Sclerotinia sclerotiorum and Botrytis cinerea.</title>
        <authorList>
            <person name="Amselem J."/>
            <person name="Cuomo C.A."/>
            <person name="van Kan J.A."/>
            <person name="Viaud M."/>
            <person name="Benito E.P."/>
            <person name="Couloux A."/>
            <person name="Coutinho P.M."/>
            <person name="de Vries R.P."/>
            <person name="Dyer P.S."/>
            <person name="Fillinger S."/>
            <person name="Fournier E."/>
            <person name="Gout L."/>
            <person name="Hahn M."/>
            <person name="Kohn L."/>
            <person name="Lapalu N."/>
            <person name="Plummer K.M."/>
            <person name="Pradier J.M."/>
            <person name="Quevillon E."/>
            <person name="Sharon A."/>
            <person name="Simon A."/>
            <person name="ten Have A."/>
            <person name="Tudzynski B."/>
            <person name="Tudzynski P."/>
            <person name="Wincker P."/>
            <person name="Andrew M."/>
            <person name="Anthouard V."/>
            <person name="Beever R.E."/>
            <person name="Beffa R."/>
            <person name="Benoit I."/>
            <person name="Bouzid O."/>
            <person name="Brault B."/>
            <person name="Chen Z."/>
            <person name="Choquer M."/>
            <person name="Collemare J."/>
            <person name="Cotton P."/>
            <person name="Danchin E.G."/>
            <person name="Da Silva C."/>
            <person name="Gautier A."/>
            <person name="Giraud C."/>
            <person name="Giraud T."/>
            <person name="Gonzalez C."/>
            <person name="Grossetete S."/>
            <person name="Guldener U."/>
            <person name="Henrissat B."/>
            <person name="Howlett B.J."/>
            <person name="Kodira C."/>
            <person name="Kretschmer M."/>
            <person name="Lappartient A."/>
            <person name="Leroch M."/>
            <person name="Levis C."/>
            <person name="Mauceli E."/>
            <person name="Neuveglise C."/>
            <person name="Oeser B."/>
            <person name="Pearson M."/>
            <person name="Poulain J."/>
            <person name="Poussereau N."/>
            <person name="Quesneville H."/>
            <person name="Rascle C."/>
            <person name="Schumacher J."/>
            <person name="Segurens B."/>
            <person name="Sexton A."/>
            <person name="Silva E."/>
            <person name="Sirven C."/>
            <person name="Soanes D.M."/>
            <person name="Talbot N.J."/>
            <person name="Templeton M."/>
            <person name="Yandava C."/>
            <person name="Yarden O."/>
            <person name="Zeng Q."/>
            <person name="Rollins J.A."/>
            <person name="Lebrun M.H."/>
            <person name="Dickman M."/>
        </authorList>
    </citation>
    <scope>NUCLEOTIDE SEQUENCE [LARGE SCALE GENOMIC DNA]</scope>
    <source>
        <strain evidence="1 2">B05.10</strain>
    </source>
</reference>
<dbReference type="Proteomes" id="UP000001798">
    <property type="component" value="Chromosome 8"/>
</dbReference>
<dbReference type="VEuPathDB" id="FungiDB:Bcin08g04090"/>
<organism evidence="1 2">
    <name type="scientific">Botryotinia fuckeliana (strain B05.10)</name>
    <name type="common">Noble rot fungus</name>
    <name type="synonym">Botrytis cinerea</name>
    <dbReference type="NCBI Taxonomy" id="332648"/>
    <lineage>
        <taxon>Eukaryota</taxon>
        <taxon>Fungi</taxon>
        <taxon>Dikarya</taxon>
        <taxon>Ascomycota</taxon>
        <taxon>Pezizomycotina</taxon>
        <taxon>Leotiomycetes</taxon>
        <taxon>Helotiales</taxon>
        <taxon>Sclerotiniaceae</taxon>
        <taxon>Botrytis</taxon>
    </lineage>
</organism>
<sequence length="121" mass="13996">MLDNIRSVEPILITDCLNTQNIDSAEQWNKRSAPAFDVLGCDLNYAANLASLSYGLNHNSLRIRSRCYQAFNYPTLSRALSRCRAQAEHPKYQYPFFDPCPSIPAHNVHYQHFRFQIPFET</sequence>
<dbReference type="EMBL" id="CP009812">
    <property type="protein sequence ID" value="ATZ52773.1"/>
    <property type="molecule type" value="Genomic_DNA"/>
</dbReference>
<evidence type="ECO:0000313" key="1">
    <source>
        <dbReference type="EMBL" id="ATZ52773.1"/>
    </source>
</evidence>
<dbReference type="GeneID" id="5434554"/>
<gene>
    <name evidence="1" type="ORF">BCIN_08g04090</name>
</gene>
<name>A0A384JQG3_BOTFB</name>
<protein>
    <submittedName>
        <fullName evidence="1">Uncharacterized protein</fullName>
    </submittedName>
</protein>
<evidence type="ECO:0000313" key="2">
    <source>
        <dbReference type="Proteomes" id="UP000001798"/>
    </source>
</evidence>